<sequence>MTEGKQQLFLQRVLFSFDLAKRKAGKAQILRMSTTEWQQEADICCLGGYVLEKMRSARTSDNLVLFKKTTTDMVRSRFIEGDFHDDLKPLLESKDALFSPEEVSMWFENLPKKVDPAASQETLSKADCKIEALQLQQSKMQFEADALSLARDATQIAALYQKEMKNERANRLAKVTHLKQQNQMGSNLVMQHMRKNCRHVGGPITDLSDEILKFVASLQQDDGALVVWIDYMKAGVVSKDELNNSITMLSKALAALPEKSIGFVIAPHAQSERRGGLRDELRTELDDGEPTLGTNALGKLRCVRELLPWTPESQYEVPTAEVVLHASEGSRALSSNQETAQLLAGPAMPTAVLQSLLSGADVGRVVGILNLSPYDGWLEKVTKDDSRKGRFKVTLTNEVRSRHLSDVVHAADWKRLITDFDTKFCGNMATVEAEETQIVPAEEKEEELPEWTSEPNDVQSLMDKYILEAKCPGRLPGTTLMLVQAQGRDGSTTDIVASQKYKLFLVCHQDDLELSLTEFEIGHGKSTFLKADKVAKLQREGVGSGTGTPISEVEV</sequence>
<gene>
    <name evidence="1" type="ORF">SCF082_LOCUS52828</name>
</gene>
<proteinExistence type="predicted"/>
<accession>A0ABP0SNP7</accession>
<evidence type="ECO:0000313" key="1">
    <source>
        <dbReference type="EMBL" id="CAK9114025.1"/>
    </source>
</evidence>
<protein>
    <submittedName>
        <fullName evidence="1">Uncharacterized protein</fullName>
    </submittedName>
</protein>
<dbReference type="EMBL" id="CAXAMM010044279">
    <property type="protein sequence ID" value="CAK9114025.1"/>
    <property type="molecule type" value="Genomic_DNA"/>
</dbReference>
<organism evidence="1 2">
    <name type="scientific">Durusdinium trenchii</name>
    <dbReference type="NCBI Taxonomy" id="1381693"/>
    <lineage>
        <taxon>Eukaryota</taxon>
        <taxon>Sar</taxon>
        <taxon>Alveolata</taxon>
        <taxon>Dinophyceae</taxon>
        <taxon>Suessiales</taxon>
        <taxon>Symbiodiniaceae</taxon>
        <taxon>Durusdinium</taxon>
    </lineage>
</organism>
<keyword evidence="2" id="KW-1185">Reference proteome</keyword>
<name>A0ABP0SNP7_9DINO</name>
<reference evidence="1 2" key="1">
    <citation type="submission" date="2024-02" db="EMBL/GenBank/DDBJ databases">
        <authorList>
            <person name="Chen Y."/>
            <person name="Shah S."/>
            <person name="Dougan E. K."/>
            <person name="Thang M."/>
            <person name="Chan C."/>
        </authorList>
    </citation>
    <scope>NUCLEOTIDE SEQUENCE [LARGE SCALE GENOMIC DNA]</scope>
</reference>
<comment type="caution">
    <text evidence="1">The sequence shown here is derived from an EMBL/GenBank/DDBJ whole genome shotgun (WGS) entry which is preliminary data.</text>
</comment>
<evidence type="ECO:0000313" key="2">
    <source>
        <dbReference type="Proteomes" id="UP001642464"/>
    </source>
</evidence>
<dbReference type="Proteomes" id="UP001642464">
    <property type="component" value="Unassembled WGS sequence"/>
</dbReference>